<dbReference type="EMBL" id="JAIWYP010000014">
    <property type="protein sequence ID" value="KAH3712709.1"/>
    <property type="molecule type" value="Genomic_DNA"/>
</dbReference>
<organism evidence="1 2">
    <name type="scientific">Dreissena polymorpha</name>
    <name type="common">Zebra mussel</name>
    <name type="synonym">Mytilus polymorpha</name>
    <dbReference type="NCBI Taxonomy" id="45954"/>
    <lineage>
        <taxon>Eukaryota</taxon>
        <taxon>Metazoa</taxon>
        <taxon>Spiralia</taxon>
        <taxon>Lophotrochozoa</taxon>
        <taxon>Mollusca</taxon>
        <taxon>Bivalvia</taxon>
        <taxon>Autobranchia</taxon>
        <taxon>Heteroconchia</taxon>
        <taxon>Euheterodonta</taxon>
        <taxon>Imparidentia</taxon>
        <taxon>Neoheterodontei</taxon>
        <taxon>Myida</taxon>
        <taxon>Dreissenoidea</taxon>
        <taxon>Dreissenidae</taxon>
        <taxon>Dreissena</taxon>
    </lineage>
</organism>
<reference evidence="1" key="2">
    <citation type="submission" date="2020-11" db="EMBL/GenBank/DDBJ databases">
        <authorList>
            <person name="McCartney M.A."/>
            <person name="Auch B."/>
            <person name="Kono T."/>
            <person name="Mallez S."/>
            <person name="Becker A."/>
            <person name="Gohl D.M."/>
            <person name="Silverstein K.A.T."/>
            <person name="Koren S."/>
            <person name="Bechman K.B."/>
            <person name="Herman A."/>
            <person name="Abrahante J.E."/>
            <person name="Garbe J."/>
        </authorList>
    </citation>
    <scope>NUCLEOTIDE SEQUENCE</scope>
    <source>
        <strain evidence="1">Duluth1</strain>
        <tissue evidence="1">Whole animal</tissue>
    </source>
</reference>
<keyword evidence="2" id="KW-1185">Reference proteome</keyword>
<evidence type="ECO:0000313" key="1">
    <source>
        <dbReference type="EMBL" id="KAH3712709.1"/>
    </source>
</evidence>
<comment type="caution">
    <text evidence="1">The sequence shown here is derived from an EMBL/GenBank/DDBJ whole genome shotgun (WGS) entry which is preliminary data.</text>
</comment>
<evidence type="ECO:0000313" key="2">
    <source>
        <dbReference type="Proteomes" id="UP000828390"/>
    </source>
</evidence>
<dbReference type="Proteomes" id="UP000828390">
    <property type="component" value="Unassembled WGS sequence"/>
</dbReference>
<name>A0A9D3Z9D1_DREPO</name>
<gene>
    <name evidence="1" type="ORF">DPMN_072463</name>
</gene>
<reference evidence="1" key="1">
    <citation type="journal article" date="2019" name="bioRxiv">
        <title>The Genome of the Zebra Mussel, Dreissena polymorpha: A Resource for Invasive Species Research.</title>
        <authorList>
            <person name="McCartney M.A."/>
            <person name="Auch B."/>
            <person name="Kono T."/>
            <person name="Mallez S."/>
            <person name="Zhang Y."/>
            <person name="Obille A."/>
            <person name="Becker A."/>
            <person name="Abrahante J.E."/>
            <person name="Garbe J."/>
            <person name="Badalamenti J.P."/>
            <person name="Herman A."/>
            <person name="Mangelson H."/>
            <person name="Liachko I."/>
            <person name="Sullivan S."/>
            <person name="Sone E.D."/>
            <person name="Koren S."/>
            <person name="Silverstein K.A.T."/>
            <person name="Beckman K.B."/>
            <person name="Gohl D.M."/>
        </authorList>
    </citation>
    <scope>NUCLEOTIDE SEQUENCE</scope>
    <source>
        <strain evidence="1">Duluth1</strain>
        <tissue evidence="1">Whole animal</tissue>
    </source>
</reference>
<protein>
    <submittedName>
        <fullName evidence="1">Uncharacterized protein</fullName>
    </submittedName>
</protein>
<dbReference type="AlphaFoldDB" id="A0A9D3Z9D1"/>
<accession>A0A9D3Z9D1</accession>
<sequence length="69" mass="8146">MGKRRKERDKTQKKSKGMVVIPYVNNVSEALARVYRKHNISEAMRPHSTLRRFFVHPVLLCIQDPLQEL</sequence>
<proteinExistence type="predicted"/>